<evidence type="ECO:0000313" key="1">
    <source>
        <dbReference type="EMBL" id="CAG8707368.1"/>
    </source>
</evidence>
<feature type="non-terminal residue" evidence="1">
    <location>
        <position position="50"/>
    </location>
</feature>
<feature type="non-terminal residue" evidence="1">
    <location>
        <position position="1"/>
    </location>
</feature>
<proteinExistence type="predicted"/>
<keyword evidence="2" id="KW-1185">Reference proteome</keyword>
<evidence type="ECO:0000313" key="2">
    <source>
        <dbReference type="Proteomes" id="UP000789702"/>
    </source>
</evidence>
<dbReference type="Proteomes" id="UP000789702">
    <property type="component" value="Unassembled WGS sequence"/>
</dbReference>
<reference evidence="1" key="1">
    <citation type="submission" date="2021-06" db="EMBL/GenBank/DDBJ databases">
        <authorList>
            <person name="Kallberg Y."/>
            <person name="Tangrot J."/>
            <person name="Rosling A."/>
        </authorList>
    </citation>
    <scope>NUCLEOTIDE SEQUENCE</scope>
    <source>
        <strain evidence="1">IL203A</strain>
    </source>
</reference>
<comment type="caution">
    <text evidence="1">The sequence shown here is derived from an EMBL/GenBank/DDBJ whole genome shotgun (WGS) entry which is preliminary data.</text>
</comment>
<accession>A0ACA9PGA2</accession>
<gene>
    <name evidence="1" type="ORF">DHETER_LOCUS12065</name>
</gene>
<organism evidence="1 2">
    <name type="scientific">Dentiscutata heterogama</name>
    <dbReference type="NCBI Taxonomy" id="1316150"/>
    <lineage>
        <taxon>Eukaryota</taxon>
        <taxon>Fungi</taxon>
        <taxon>Fungi incertae sedis</taxon>
        <taxon>Mucoromycota</taxon>
        <taxon>Glomeromycotina</taxon>
        <taxon>Glomeromycetes</taxon>
        <taxon>Diversisporales</taxon>
        <taxon>Gigasporaceae</taxon>
        <taxon>Dentiscutata</taxon>
    </lineage>
</organism>
<protein>
    <submittedName>
        <fullName evidence="1">14324_t:CDS:1</fullName>
    </submittedName>
</protein>
<dbReference type="EMBL" id="CAJVPU010028512">
    <property type="protein sequence ID" value="CAG8707368.1"/>
    <property type="molecule type" value="Genomic_DNA"/>
</dbReference>
<name>A0ACA9PGA2_9GLOM</name>
<sequence length="50" mass="5751">HVQEKAWKHYMNNAISVPIPNTEVKHKNTLYEEKGLLLVLFEKQGSASTK</sequence>